<organism evidence="2 3">
    <name type="scientific">Bacillus thermotolerans</name>
    <name type="common">Quasibacillus thermotolerans</name>
    <dbReference type="NCBI Taxonomy" id="1221996"/>
    <lineage>
        <taxon>Bacteria</taxon>
        <taxon>Bacillati</taxon>
        <taxon>Bacillota</taxon>
        <taxon>Bacilli</taxon>
        <taxon>Bacillales</taxon>
        <taxon>Bacillaceae</taxon>
        <taxon>Bacillus</taxon>
    </lineage>
</organism>
<sequence>MRHLTAILIKFVAITAVLYLALELVMDGGVFVDALIMGAIVTVVSYVLGDLMVLPAAGNSVAVFGDIILSAILVWVLGMVFNNAAGVFVNALVISVVFAIAEWFFHIYMNEKVLVTRMKNPNHA</sequence>
<gene>
    <name evidence="2" type="ORF">QY95_01812</name>
</gene>
<evidence type="ECO:0000313" key="3">
    <source>
        <dbReference type="Proteomes" id="UP000031563"/>
    </source>
</evidence>
<keyword evidence="1" id="KW-0472">Membrane</keyword>
<evidence type="ECO:0000256" key="1">
    <source>
        <dbReference type="SAM" id="Phobius"/>
    </source>
</evidence>
<dbReference type="Proteomes" id="UP000031563">
    <property type="component" value="Unassembled WGS sequence"/>
</dbReference>
<dbReference type="STRING" id="1221996.QY95_01812"/>
<comment type="caution">
    <text evidence="2">The sequence shown here is derived from an EMBL/GenBank/DDBJ whole genome shotgun (WGS) entry which is preliminary data.</text>
</comment>
<dbReference type="EMBL" id="JWIR02000032">
    <property type="protein sequence ID" value="KKB40179.1"/>
    <property type="molecule type" value="Genomic_DNA"/>
</dbReference>
<dbReference type="Pfam" id="PF10710">
    <property type="entry name" value="DUF2512"/>
    <property type="match status" value="1"/>
</dbReference>
<dbReference type="RefSeq" id="WP_040047801.1">
    <property type="nucleotide sequence ID" value="NZ_JWIR02000032.1"/>
</dbReference>
<reference evidence="2" key="1">
    <citation type="submission" date="2015-02" db="EMBL/GenBank/DDBJ databases">
        <title>Genome Assembly of Bacillaceae bacterium MTCC 8252.</title>
        <authorList>
            <person name="Verma A."/>
            <person name="Khatri I."/>
            <person name="Mual P."/>
            <person name="Subramanian S."/>
            <person name="Krishnamurthi S."/>
        </authorList>
    </citation>
    <scope>NUCLEOTIDE SEQUENCE [LARGE SCALE GENOMIC DNA]</scope>
    <source>
        <strain evidence="2">MTCC 8252</strain>
    </source>
</reference>
<keyword evidence="1" id="KW-0812">Transmembrane</keyword>
<dbReference type="AlphaFoldDB" id="A0A0F5I3D4"/>
<proteinExistence type="predicted"/>
<dbReference type="OrthoDB" id="2111682at2"/>
<keyword evidence="1" id="KW-1133">Transmembrane helix</keyword>
<feature type="transmembrane region" description="Helical" evidence="1">
    <location>
        <begin position="61"/>
        <end position="81"/>
    </location>
</feature>
<dbReference type="InterPro" id="IPR019649">
    <property type="entry name" value="DUF2512"/>
</dbReference>
<name>A0A0F5I3D4_BACTR</name>
<evidence type="ECO:0000313" key="2">
    <source>
        <dbReference type="EMBL" id="KKB40179.1"/>
    </source>
</evidence>
<feature type="transmembrane region" description="Helical" evidence="1">
    <location>
        <begin position="87"/>
        <end position="109"/>
    </location>
</feature>
<keyword evidence="3" id="KW-1185">Reference proteome</keyword>
<feature type="transmembrane region" description="Helical" evidence="1">
    <location>
        <begin position="31"/>
        <end position="49"/>
    </location>
</feature>
<protein>
    <submittedName>
        <fullName evidence="2">Integral membrane protein</fullName>
    </submittedName>
</protein>
<feature type="transmembrane region" description="Helical" evidence="1">
    <location>
        <begin position="7"/>
        <end position="25"/>
    </location>
</feature>
<accession>A0A0F5I3D4</accession>